<evidence type="ECO:0000256" key="1">
    <source>
        <dbReference type="SAM" id="MobiDB-lite"/>
    </source>
</evidence>
<protein>
    <submittedName>
        <fullName evidence="2">Uncharacterized protein</fullName>
    </submittedName>
</protein>
<feature type="compositionally biased region" description="Low complexity" evidence="1">
    <location>
        <begin position="98"/>
        <end position="109"/>
    </location>
</feature>
<dbReference type="AlphaFoldDB" id="A0A6A6H7L4"/>
<dbReference type="EMBL" id="ML991802">
    <property type="protein sequence ID" value="KAF2233982.1"/>
    <property type="molecule type" value="Genomic_DNA"/>
</dbReference>
<feature type="region of interest" description="Disordered" evidence="1">
    <location>
        <begin position="43"/>
        <end position="77"/>
    </location>
</feature>
<sequence>MAKTYVYIITRNDFHDGDTHTQGNLALVSAHSSLETANAAAKLHLDNEKTKGRPSGDVDVNEDETEDGGYEASAAVATSERHHFTVKVAKLELKDGEATTAAGEAKAAGVSKRKAGKESTANKKRKAKGPRLFPISHQILPCSEQDVVQLMECTY</sequence>
<dbReference type="Proteomes" id="UP000800092">
    <property type="component" value="Unassembled WGS sequence"/>
</dbReference>
<proteinExistence type="predicted"/>
<gene>
    <name evidence="2" type="ORF">EV356DRAFT_502919</name>
</gene>
<keyword evidence="3" id="KW-1185">Reference proteome</keyword>
<name>A0A6A6H7L4_VIRVR</name>
<reference evidence="2" key="1">
    <citation type="journal article" date="2020" name="Stud. Mycol.">
        <title>101 Dothideomycetes genomes: a test case for predicting lifestyles and emergence of pathogens.</title>
        <authorList>
            <person name="Haridas S."/>
            <person name="Albert R."/>
            <person name="Binder M."/>
            <person name="Bloem J."/>
            <person name="Labutti K."/>
            <person name="Salamov A."/>
            <person name="Andreopoulos B."/>
            <person name="Baker S."/>
            <person name="Barry K."/>
            <person name="Bills G."/>
            <person name="Bluhm B."/>
            <person name="Cannon C."/>
            <person name="Castanera R."/>
            <person name="Culley D."/>
            <person name="Daum C."/>
            <person name="Ezra D."/>
            <person name="Gonzalez J."/>
            <person name="Henrissat B."/>
            <person name="Kuo A."/>
            <person name="Liang C."/>
            <person name="Lipzen A."/>
            <person name="Lutzoni F."/>
            <person name="Magnuson J."/>
            <person name="Mondo S."/>
            <person name="Nolan M."/>
            <person name="Ohm R."/>
            <person name="Pangilinan J."/>
            <person name="Park H.-J."/>
            <person name="Ramirez L."/>
            <person name="Alfaro M."/>
            <person name="Sun H."/>
            <person name="Tritt A."/>
            <person name="Yoshinaga Y."/>
            <person name="Zwiers L.-H."/>
            <person name="Turgeon B."/>
            <person name="Goodwin S."/>
            <person name="Spatafora J."/>
            <person name="Crous P."/>
            <person name="Grigoriev I."/>
        </authorList>
    </citation>
    <scope>NUCLEOTIDE SEQUENCE</scope>
    <source>
        <strain evidence="2">Tuck. ex Michener</strain>
    </source>
</reference>
<evidence type="ECO:0000313" key="2">
    <source>
        <dbReference type="EMBL" id="KAF2233982.1"/>
    </source>
</evidence>
<feature type="compositionally biased region" description="Basic and acidic residues" evidence="1">
    <location>
        <begin position="43"/>
        <end position="56"/>
    </location>
</feature>
<feature type="compositionally biased region" description="Acidic residues" evidence="1">
    <location>
        <begin position="59"/>
        <end position="69"/>
    </location>
</feature>
<feature type="region of interest" description="Disordered" evidence="1">
    <location>
        <begin position="95"/>
        <end position="130"/>
    </location>
</feature>
<dbReference type="OrthoDB" id="3650813at2759"/>
<organism evidence="2 3">
    <name type="scientific">Viridothelium virens</name>
    <name type="common">Speckled blister lichen</name>
    <name type="synonym">Trypethelium virens</name>
    <dbReference type="NCBI Taxonomy" id="1048519"/>
    <lineage>
        <taxon>Eukaryota</taxon>
        <taxon>Fungi</taxon>
        <taxon>Dikarya</taxon>
        <taxon>Ascomycota</taxon>
        <taxon>Pezizomycotina</taxon>
        <taxon>Dothideomycetes</taxon>
        <taxon>Dothideomycetes incertae sedis</taxon>
        <taxon>Trypetheliales</taxon>
        <taxon>Trypetheliaceae</taxon>
        <taxon>Viridothelium</taxon>
    </lineage>
</organism>
<accession>A0A6A6H7L4</accession>
<evidence type="ECO:0000313" key="3">
    <source>
        <dbReference type="Proteomes" id="UP000800092"/>
    </source>
</evidence>